<accession>A0ABT2NNT0</accession>
<keyword evidence="1" id="KW-0809">Transit peptide</keyword>
<gene>
    <name evidence="3" type="ORF">N5I32_12685</name>
</gene>
<comment type="caution">
    <text evidence="3">The sequence shown here is derived from an EMBL/GenBank/DDBJ whole genome shotgun (WGS) entry which is preliminary data.</text>
</comment>
<dbReference type="InterPro" id="IPR027266">
    <property type="entry name" value="TrmE/GcvT-like"/>
</dbReference>
<dbReference type="InterPro" id="IPR057460">
    <property type="entry name" value="CAF17_C"/>
</dbReference>
<name>A0ABT2NNT0_9RHOB</name>
<dbReference type="PANTHER" id="PTHR22602:SF0">
    <property type="entry name" value="TRANSFERASE CAF17, MITOCHONDRIAL-RELATED"/>
    <property type="match status" value="1"/>
</dbReference>
<dbReference type="EMBL" id="JAOCQF010000002">
    <property type="protein sequence ID" value="MCT8330376.1"/>
    <property type="molecule type" value="Genomic_DNA"/>
</dbReference>
<keyword evidence="4" id="KW-1185">Reference proteome</keyword>
<organism evidence="3 4">
    <name type="scientific">Albidovulum sediminis</name>
    <dbReference type="NCBI Taxonomy" id="3066345"/>
    <lineage>
        <taxon>Bacteria</taxon>
        <taxon>Pseudomonadati</taxon>
        <taxon>Pseudomonadota</taxon>
        <taxon>Alphaproteobacteria</taxon>
        <taxon>Rhodobacterales</taxon>
        <taxon>Paracoccaceae</taxon>
        <taxon>Albidovulum</taxon>
    </lineage>
</organism>
<dbReference type="InterPro" id="IPR017703">
    <property type="entry name" value="YgfZ/GCV_T_CS"/>
</dbReference>
<feature type="domain" description="CAF17 C-terminal" evidence="2">
    <location>
        <begin position="194"/>
        <end position="252"/>
    </location>
</feature>
<evidence type="ECO:0000313" key="4">
    <source>
        <dbReference type="Proteomes" id="UP001205601"/>
    </source>
</evidence>
<dbReference type="Proteomes" id="UP001205601">
    <property type="component" value="Unassembled WGS sequence"/>
</dbReference>
<reference evidence="4" key="1">
    <citation type="submission" date="2023-07" db="EMBL/GenBank/DDBJ databases">
        <title>Defluviimonas sediminis sp. nov., isolated from mangrove sediment.</title>
        <authorList>
            <person name="Liu L."/>
            <person name="Li J."/>
            <person name="Huang Y."/>
            <person name="Pan J."/>
            <person name="Li M."/>
        </authorList>
    </citation>
    <scope>NUCLEOTIDE SEQUENCE [LARGE SCALE GENOMIC DNA]</scope>
    <source>
        <strain evidence="4">FT324</strain>
    </source>
</reference>
<protein>
    <submittedName>
        <fullName evidence="3">Folate-binding protein</fullName>
    </submittedName>
</protein>
<evidence type="ECO:0000259" key="2">
    <source>
        <dbReference type="Pfam" id="PF25455"/>
    </source>
</evidence>
<evidence type="ECO:0000256" key="1">
    <source>
        <dbReference type="ARBA" id="ARBA00022946"/>
    </source>
</evidence>
<dbReference type="Gene3D" id="3.30.1360.120">
    <property type="entry name" value="Probable tRNA modification gtpase trme, domain 1"/>
    <property type="match status" value="2"/>
</dbReference>
<dbReference type="PANTHER" id="PTHR22602">
    <property type="entry name" value="TRANSFERASE CAF17, MITOCHONDRIAL-RELATED"/>
    <property type="match status" value="1"/>
</dbReference>
<dbReference type="InterPro" id="IPR045179">
    <property type="entry name" value="YgfZ/GcvT"/>
</dbReference>
<dbReference type="SUPFAM" id="SSF103025">
    <property type="entry name" value="Folate-binding domain"/>
    <property type="match status" value="1"/>
</dbReference>
<proteinExistence type="predicted"/>
<dbReference type="Pfam" id="PF25455">
    <property type="entry name" value="Beta-barrel_CAF17_C"/>
    <property type="match status" value="1"/>
</dbReference>
<dbReference type="RefSeq" id="WP_261496244.1">
    <property type="nucleotide sequence ID" value="NZ_JAOCQF010000002.1"/>
</dbReference>
<sequence>MAERIDERIDGRTVLRISGQDRVSFLQNLVTNDVRGTDRGLVYAALLTPQGKFLADFFLAPDGDGILLDVASDLAPGLARRLAMYRLRADVAIETTELHVSRGLGPRPAGAFDDPRHPTLGWRQYGHAEGTGPVTDWDAIRVAHCIPETGIELLPDESYILECGFERLHGVDFRKGCYVGQEVTARMKHKTDLRKGLLTVQVTGDAAPGTEITADGKPAGRLFTRAGERAIAYLRFDRAEGPLIAGGARIQLP</sequence>
<evidence type="ECO:0000313" key="3">
    <source>
        <dbReference type="EMBL" id="MCT8330376.1"/>
    </source>
</evidence>
<dbReference type="NCBIfam" id="TIGR03317">
    <property type="entry name" value="ygfZ_signature"/>
    <property type="match status" value="1"/>
</dbReference>